<proteinExistence type="predicted"/>
<dbReference type="SUPFAM" id="SSF53187">
    <property type="entry name" value="Zn-dependent exopeptidases"/>
    <property type="match status" value="1"/>
</dbReference>
<dbReference type="AlphaFoldDB" id="A0A1G9MLU0"/>
<accession>A0A1G9MLU0</accession>
<dbReference type="GO" id="GO:0016787">
    <property type="term" value="F:hydrolase activity"/>
    <property type="evidence" value="ECO:0007669"/>
    <property type="project" value="UniProtKB-KW"/>
</dbReference>
<evidence type="ECO:0000313" key="2">
    <source>
        <dbReference type="Proteomes" id="UP000182146"/>
    </source>
</evidence>
<protein>
    <submittedName>
        <fullName evidence="1">Predicted N-formylglutamate amidohydrolase</fullName>
    </submittedName>
</protein>
<gene>
    <name evidence="1" type="ORF">SAMN05660860_01186</name>
</gene>
<name>A0A1G9MLU0_9BACT</name>
<dbReference type="InterPro" id="IPR007709">
    <property type="entry name" value="N-FG_amidohydro"/>
</dbReference>
<evidence type="ECO:0000313" key="1">
    <source>
        <dbReference type="EMBL" id="SDL74991.1"/>
    </source>
</evidence>
<dbReference type="Proteomes" id="UP000182146">
    <property type="component" value="Unassembled WGS sequence"/>
</dbReference>
<organism evidence="1 2">
    <name type="scientific">Geoalkalibacter ferrihydriticus</name>
    <dbReference type="NCBI Taxonomy" id="392333"/>
    <lineage>
        <taxon>Bacteria</taxon>
        <taxon>Pseudomonadati</taxon>
        <taxon>Thermodesulfobacteriota</taxon>
        <taxon>Desulfuromonadia</taxon>
        <taxon>Desulfuromonadales</taxon>
        <taxon>Geoalkalibacteraceae</taxon>
        <taxon>Geoalkalibacter</taxon>
    </lineage>
</organism>
<dbReference type="STRING" id="392333.SAMN05660860_01186"/>
<dbReference type="Gene3D" id="3.40.630.40">
    <property type="entry name" value="Zn-dependent exopeptidases"/>
    <property type="match status" value="1"/>
</dbReference>
<dbReference type="EMBL" id="FNGU01000002">
    <property type="protein sequence ID" value="SDL74991.1"/>
    <property type="molecule type" value="Genomic_DNA"/>
</dbReference>
<dbReference type="Pfam" id="PF05013">
    <property type="entry name" value="FGase"/>
    <property type="match status" value="1"/>
</dbReference>
<dbReference type="RefSeq" id="WP_052445907.1">
    <property type="nucleotide sequence ID" value="NZ_FNGU01000002.1"/>
</dbReference>
<sequence length="259" mass="28313">MSQINSLTSAATALIITCEHGGNQVPAPYHHLFRDCGPLLESHRGFDPGALVMARALAGNFGAPLLSSTISRLVVDLNRSIGHRNLHMEAIRKLSAATRQKIIELYYQPYRTEAERLVARGIARCGRVIHISCHSFTNNLNGVVRDADIGLLYDPSRPGESALCANWKSALKASAPDLVVRRNFPYKGRDDGLTPALRRKFPSDAYLGIELELNQKNLLPPARQWKTLRESIITSLDTALGGCSMTVQPAKQHGAGLAL</sequence>
<dbReference type="OrthoDB" id="9815326at2"/>
<keyword evidence="1" id="KW-0378">Hydrolase</keyword>
<reference evidence="1 2" key="1">
    <citation type="submission" date="2016-10" db="EMBL/GenBank/DDBJ databases">
        <authorList>
            <person name="de Groot N.N."/>
        </authorList>
    </citation>
    <scope>NUCLEOTIDE SEQUENCE [LARGE SCALE GENOMIC DNA]</scope>
    <source>
        <strain evidence="1 2">DSM 17813</strain>
    </source>
</reference>